<evidence type="ECO:0000256" key="1">
    <source>
        <dbReference type="ARBA" id="ARBA00004141"/>
    </source>
</evidence>
<keyword evidence="2 5" id="KW-0812">Transmembrane</keyword>
<keyword evidence="4 5" id="KW-0472">Membrane</keyword>
<feature type="transmembrane region" description="Helical" evidence="5">
    <location>
        <begin position="92"/>
        <end position="116"/>
    </location>
</feature>
<keyword evidence="3 5" id="KW-1133">Transmembrane helix</keyword>
<feature type="transmembrane region" description="Helical" evidence="5">
    <location>
        <begin position="202"/>
        <end position="219"/>
    </location>
</feature>
<dbReference type="GO" id="GO:0005886">
    <property type="term" value="C:plasma membrane"/>
    <property type="evidence" value="ECO:0007669"/>
    <property type="project" value="TreeGrafter"/>
</dbReference>
<protein>
    <recommendedName>
        <fullName evidence="8">G-protein coupled receptors family 2 profile 2 domain-containing protein</fullName>
    </recommendedName>
</protein>
<comment type="subcellular location">
    <subcellularLocation>
        <location evidence="1">Membrane</location>
        <topology evidence="1">Multi-pass membrane protein</topology>
    </subcellularLocation>
</comment>
<dbReference type="SUPFAM" id="SSF81321">
    <property type="entry name" value="Family A G protein-coupled receptor-like"/>
    <property type="match status" value="1"/>
</dbReference>
<dbReference type="Gene3D" id="1.20.1070.10">
    <property type="entry name" value="Rhodopsin 7-helix transmembrane proteins"/>
    <property type="match status" value="1"/>
</dbReference>
<feature type="transmembrane region" description="Helical" evidence="5">
    <location>
        <begin position="137"/>
        <end position="156"/>
    </location>
</feature>
<evidence type="ECO:0000313" key="6">
    <source>
        <dbReference type="EMBL" id="CAB9524778.1"/>
    </source>
</evidence>
<dbReference type="OrthoDB" id="48865at2759"/>
<reference evidence="6" key="1">
    <citation type="submission" date="2020-06" db="EMBL/GenBank/DDBJ databases">
        <authorList>
            <consortium name="Plant Systems Biology data submission"/>
        </authorList>
    </citation>
    <scope>NUCLEOTIDE SEQUENCE</scope>
    <source>
        <strain evidence="6">D6</strain>
    </source>
</reference>
<evidence type="ECO:0000256" key="3">
    <source>
        <dbReference type="ARBA" id="ARBA00022989"/>
    </source>
</evidence>
<dbReference type="GO" id="GO:0004930">
    <property type="term" value="F:G protein-coupled receptor activity"/>
    <property type="evidence" value="ECO:0007669"/>
    <property type="project" value="TreeGrafter"/>
</dbReference>
<name>A0A9N8EQ76_9STRA</name>
<feature type="transmembrane region" description="Helical" evidence="5">
    <location>
        <begin position="51"/>
        <end position="72"/>
    </location>
</feature>
<organism evidence="6 7">
    <name type="scientific">Seminavis robusta</name>
    <dbReference type="NCBI Taxonomy" id="568900"/>
    <lineage>
        <taxon>Eukaryota</taxon>
        <taxon>Sar</taxon>
        <taxon>Stramenopiles</taxon>
        <taxon>Ochrophyta</taxon>
        <taxon>Bacillariophyta</taxon>
        <taxon>Bacillariophyceae</taxon>
        <taxon>Bacillariophycidae</taxon>
        <taxon>Naviculales</taxon>
        <taxon>Naviculaceae</taxon>
        <taxon>Seminavis</taxon>
    </lineage>
</organism>
<dbReference type="AlphaFoldDB" id="A0A9N8EQ76"/>
<feature type="transmembrane region" description="Helical" evidence="5">
    <location>
        <begin position="12"/>
        <end position="30"/>
    </location>
</feature>
<comment type="caution">
    <text evidence="6">The sequence shown here is derived from an EMBL/GenBank/DDBJ whole genome shotgun (WGS) entry which is preliminary data.</text>
</comment>
<dbReference type="PANTHER" id="PTHR23112:SF0">
    <property type="entry name" value="TRANSMEMBRANE PROTEIN 116"/>
    <property type="match status" value="1"/>
</dbReference>
<evidence type="ECO:0000313" key="7">
    <source>
        <dbReference type="Proteomes" id="UP001153069"/>
    </source>
</evidence>
<dbReference type="PANTHER" id="PTHR23112">
    <property type="entry name" value="G PROTEIN-COUPLED RECEPTOR 157-RELATED"/>
    <property type="match status" value="1"/>
</dbReference>
<gene>
    <name evidence="6" type="ORF">SEMRO_1583_G284010.1</name>
</gene>
<evidence type="ECO:0000256" key="4">
    <source>
        <dbReference type="ARBA" id="ARBA00023136"/>
    </source>
</evidence>
<sequence length="330" mass="36841">MDNEDISFLSETQDLIQCITSIIPCLLNIWRSGNIIYMILSCKKRTAYRRILMGLSVGDLIVTVLIPLQSTLSPSETSQRAWAIGTDETCSAVGFFQQLSFMNAIYCAMLSLYFLLTVRQGVREMIMARRYEPWIHLLAIGYPLVTAVIGAILGVYHEVTLGYGCWVANYPPGCGCREDDNGECCLSPMIAWMFGGLPNVPVLGFITVVISNVLVYCHVRATIHRSSRYNRATQAKNPTTKRISFSLRRTSTDSSIHEAQAQRIQMVASQAFLYASQLITLLRSAMLRNMAALDYDAEDEASLFPLMLLGPSFSHCKAFSIGLFLFDHPT</sequence>
<accession>A0A9N8EQ76</accession>
<dbReference type="GO" id="GO:0007189">
    <property type="term" value="P:adenylate cyclase-activating G protein-coupled receptor signaling pathway"/>
    <property type="evidence" value="ECO:0007669"/>
    <property type="project" value="TreeGrafter"/>
</dbReference>
<evidence type="ECO:0008006" key="8">
    <source>
        <dbReference type="Google" id="ProtNLM"/>
    </source>
</evidence>
<evidence type="ECO:0000256" key="2">
    <source>
        <dbReference type="ARBA" id="ARBA00022692"/>
    </source>
</evidence>
<keyword evidence="7" id="KW-1185">Reference proteome</keyword>
<dbReference type="Proteomes" id="UP001153069">
    <property type="component" value="Unassembled WGS sequence"/>
</dbReference>
<evidence type="ECO:0000256" key="5">
    <source>
        <dbReference type="SAM" id="Phobius"/>
    </source>
</evidence>
<dbReference type="EMBL" id="CAICTM010001581">
    <property type="protein sequence ID" value="CAB9524778.1"/>
    <property type="molecule type" value="Genomic_DNA"/>
</dbReference>
<proteinExistence type="predicted"/>